<dbReference type="EMBL" id="NKCI01000099">
    <property type="protein sequence ID" value="RSL55667.1"/>
    <property type="molecule type" value="Genomic_DNA"/>
</dbReference>
<dbReference type="STRING" id="1325734.A0A428PRK1"/>
<reference evidence="2 3" key="1">
    <citation type="submission" date="2017-06" db="EMBL/GenBank/DDBJ databases">
        <title>Comparative genomic analysis of Ambrosia Fusariam Clade fungi.</title>
        <authorList>
            <person name="Stajich J.E."/>
            <person name="Carrillo J."/>
            <person name="Kijimoto T."/>
            <person name="Eskalen A."/>
            <person name="O'Donnell K."/>
            <person name="Kasson M."/>
        </authorList>
    </citation>
    <scope>NUCLEOTIDE SEQUENCE [LARGE SCALE GENOMIC DNA]</scope>
    <source>
        <strain evidence="2 3">NRRL62584</strain>
    </source>
</reference>
<protein>
    <submittedName>
        <fullName evidence="2">Uncharacterized protein</fullName>
    </submittedName>
</protein>
<feature type="region of interest" description="Disordered" evidence="1">
    <location>
        <begin position="313"/>
        <end position="357"/>
    </location>
</feature>
<feature type="compositionally biased region" description="Acidic residues" evidence="1">
    <location>
        <begin position="348"/>
        <end position="357"/>
    </location>
</feature>
<comment type="caution">
    <text evidence="2">The sequence shown here is derived from an EMBL/GenBank/DDBJ whole genome shotgun (WGS) entry which is preliminary data.</text>
</comment>
<gene>
    <name evidence="2" type="ORF">CEP54_009265</name>
</gene>
<feature type="compositionally biased region" description="Basic and acidic residues" evidence="1">
    <location>
        <begin position="8"/>
        <end position="19"/>
    </location>
</feature>
<keyword evidence="3" id="KW-1185">Reference proteome</keyword>
<organism evidence="2 3">
    <name type="scientific">Fusarium duplospermum</name>
    <dbReference type="NCBI Taxonomy" id="1325734"/>
    <lineage>
        <taxon>Eukaryota</taxon>
        <taxon>Fungi</taxon>
        <taxon>Dikarya</taxon>
        <taxon>Ascomycota</taxon>
        <taxon>Pezizomycotina</taxon>
        <taxon>Sordariomycetes</taxon>
        <taxon>Hypocreomycetidae</taxon>
        <taxon>Hypocreales</taxon>
        <taxon>Nectriaceae</taxon>
        <taxon>Fusarium</taxon>
        <taxon>Fusarium solani species complex</taxon>
    </lineage>
</organism>
<evidence type="ECO:0000256" key="1">
    <source>
        <dbReference type="SAM" id="MobiDB-lite"/>
    </source>
</evidence>
<proteinExistence type="predicted"/>
<feature type="compositionally biased region" description="Low complexity" evidence="1">
    <location>
        <begin position="52"/>
        <end position="63"/>
    </location>
</feature>
<feature type="compositionally biased region" description="Polar residues" evidence="1">
    <location>
        <begin position="320"/>
        <end position="334"/>
    </location>
</feature>
<dbReference type="Proteomes" id="UP000288168">
    <property type="component" value="Unassembled WGS sequence"/>
</dbReference>
<evidence type="ECO:0000313" key="2">
    <source>
        <dbReference type="EMBL" id="RSL55667.1"/>
    </source>
</evidence>
<sequence length="357" mass="38868">MAEQGSGRPHDSSDKHDAPSDNSSTGAKAPTQARPHCLGVEEARNFVDRLAGPGSRNGPPGRNDSVTQHGDHISFSGSGHAAHTAIDMMAQAIGDDANACLGFVVFKQKPEPKRPLGDKGLTVVNSGSKLTILEGGRFTELRAAAAALAREAEEAAAKQFEPKEPAPEVKCGGCGSKTHKLVSCLMAAPNGLMKGCPMCNTTRHDVDACFKLRDIKTRFRYLVVNRGNMPPFASKQMSFHWASVYRQFRADEEFKRGRPKNVPRLPWTPEFTQQLVEAQIQHYQERLDKGGIMKAHLPIDPATMDWAAARRTYPAAEAPSSQIQDKAAQATKSGKSGDHADNLPTENEFVEDDDIDW</sequence>
<dbReference type="OrthoDB" id="4777753at2759"/>
<name>A0A428PRK1_9HYPO</name>
<accession>A0A428PRK1</accession>
<dbReference type="AlphaFoldDB" id="A0A428PRK1"/>
<evidence type="ECO:0000313" key="3">
    <source>
        <dbReference type="Proteomes" id="UP000288168"/>
    </source>
</evidence>
<feature type="region of interest" description="Disordered" evidence="1">
    <location>
        <begin position="1"/>
        <end position="78"/>
    </location>
</feature>